<evidence type="ECO:0000313" key="2">
    <source>
        <dbReference type="Proteomes" id="UP001153331"/>
    </source>
</evidence>
<evidence type="ECO:0000313" key="1">
    <source>
        <dbReference type="EMBL" id="KAJ8110565.1"/>
    </source>
</evidence>
<sequence>MAPAIMCFGRKSVDPKSKKNEDIEKNLRMDRKKAEREVKLLLLGAGESGKSTVLKQMRIINAGGFGKHERQTWRATIFNNLVSAFQTIYAAMQEDDTDFEDEECIRYSEMVNSAPDIGTEEPMPEDFLHAFNALWADKGVQLTILKGNQYALHDNLSYFFQDIDRLFMKDFLPTDQDILRTRLRTTGISETIFELGNLTYKMVDVGGQRSERKKWIHVFDNVQVVLFLVAISGYDHVLVEDRNGNQMHEALMLFESISNSKYFEKSALILFLNKIDLFREKVAGGMSPINKVFPDYTGGPNDIEAGQEFFANKFRNLVRQPKKEVYVHYTNATDTDLLKKTMASENRSDHRQFLLWQTSFRCCLIQAPPEATTIPKHTHRETTTGAVRPPSSVGQPTQATPVPPSNIIPQYPDRSTTNTITSTPPPLAMFSPALGRAFRSTSAISAVPASAVSRAAISTAQQPFRPSHQRRLSSSKPSTPPDNSKRPTENAAEELKTSEKKSRRSSKLKASSAPAPAVARNIPYVKPTDHLMEHHLVLSTLFSQHRPISISPAAEQSVPIPASMEQFEAVFQPQVRNESEILVNTHKTLAEFIQGVQASADHYEALDAYEEAAEEIYHLDRFAPAQPESLESYAFRPPPAPVPFDPLATEEAREISFPTTHTGRSKTFREHVRRRRSGMLLISVKRQRKLKMKKHNVGAKAATGVMLPDETPLQHIPTEASTTPADAPHDFLNGPCPQAYRSHSLKIKRSTALQNA</sequence>
<proteinExistence type="predicted"/>
<gene>
    <name evidence="1" type="ORF">OPT61_g6626</name>
</gene>
<comment type="caution">
    <text evidence="1">The sequence shown here is derived from an EMBL/GenBank/DDBJ whole genome shotgun (WGS) entry which is preliminary data.</text>
</comment>
<keyword evidence="2" id="KW-1185">Reference proteome</keyword>
<name>A0ACC2I5V3_9PLEO</name>
<dbReference type="Proteomes" id="UP001153331">
    <property type="component" value="Unassembled WGS sequence"/>
</dbReference>
<dbReference type="EMBL" id="JAPHNI010000487">
    <property type="protein sequence ID" value="KAJ8110565.1"/>
    <property type="molecule type" value="Genomic_DNA"/>
</dbReference>
<accession>A0ACC2I5V3</accession>
<protein>
    <submittedName>
        <fullName evidence="1">Uncharacterized protein</fullName>
    </submittedName>
</protein>
<reference evidence="1" key="1">
    <citation type="submission" date="2022-11" db="EMBL/GenBank/DDBJ databases">
        <title>Genome Sequence of Boeremia exigua.</title>
        <authorList>
            <person name="Buettner E."/>
        </authorList>
    </citation>
    <scope>NUCLEOTIDE SEQUENCE</scope>
    <source>
        <strain evidence="1">CU02</strain>
    </source>
</reference>
<organism evidence="1 2">
    <name type="scientific">Boeremia exigua</name>
    <dbReference type="NCBI Taxonomy" id="749465"/>
    <lineage>
        <taxon>Eukaryota</taxon>
        <taxon>Fungi</taxon>
        <taxon>Dikarya</taxon>
        <taxon>Ascomycota</taxon>
        <taxon>Pezizomycotina</taxon>
        <taxon>Dothideomycetes</taxon>
        <taxon>Pleosporomycetidae</taxon>
        <taxon>Pleosporales</taxon>
        <taxon>Pleosporineae</taxon>
        <taxon>Didymellaceae</taxon>
        <taxon>Boeremia</taxon>
    </lineage>
</organism>